<proteinExistence type="predicted"/>
<accession>A0ABR1TNQ9</accession>
<evidence type="ECO:0000313" key="3">
    <source>
        <dbReference type="Proteomes" id="UP001480595"/>
    </source>
</evidence>
<dbReference type="EMBL" id="JAQQWL010000011">
    <property type="protein sequence ID" value="KAK8048299.1"/>
    <property type="molecule type" value="Genomic_DNA"/>
</dbReference>
<feature type="compositionally biased region" description="Low complexity" evidence="1">
    <location>
        <begin position="8"/>
        <end position="19"/>
    </location>
</feature>
<dbReference type="InterPro" id="IPR052741">
    <property type="entry name" value="Mitochondrial_HTD2"/>
</dbReference>
<name>A0ABR1TNQ9_9PEZI</name>
<feature type="region of interest" description="Disordered" evidence="1">
    <location>
        <begin position="1"/>
        <end position="30"/>
    </location>
</feature>
<dbReference type="PANTHER" id="PTHR28152:SF1">
    <property type="entry name" value="HYDROXYACYL-THIOESTER DEHYDRATASE TYPE 2, MITOCHONDRIAL"/>
    <property type="match status" value="1"/>
</dbReference>
<gene>
    <name evidence="2" type="ORF">PG994_010029</name>
</gene>
<dbReference type="SUPFAM" id="SSF54637">
    <property type="entry name" value="Thioesterase/thiol ester dehydrase-isomerase"/>
    <property type="match status" value="1"/>
</dbReference>
<dbReference type="Proteomes" id="UP001480595">
    <property type="component" value="Unassembled WGS sequence"/>
</dbReference>
<dbReference type="InterPro" id="IPR029069">
    <property type="entry name" value="HotDog_dom_sf"/>
</dbReference>
<reference evidence="2 3" key="1">
    <citation type="submission" date="2023-01" db="EMBL/GenBank/DDBJ databases">
        <title>Analysis of 21 Apiospora genomes using comparative genomics revels a genus with tremendous synthesis potential of carbohydrate active enzymes and secondary metabolites.</title>
        <authorList>
            <person name="Sorensen T."/>
        </authorList>
    </citation>
    <scope>NUCLEOTIDE SEQUENCE [LARGE SCALE GENOMIC DNA]</scope>
    <source>
        <strain evidence="2 3">CBS 135458</strain>
    </source>
</reference>
<dbReference type="RefSeq" id="XP_066710548.1">
    <property type="nucleotide sequence ID" value="XM_066861438.1"/>
</dbReference>
<dbReference type="Gene3D" id="3.10.129.10">
    <property type="entry name" value="Hotdog Thioesterase"/>
    <property type="match status" value="1"/>
</dbReference>
<comment type="caution">
    <text evidence="2">The sequence shown here is derived from an EMBL/GenBank/DDBJ whole genome shotgun (WGS) entry which is preliminary data.</text>
</comment>
<feature type="compositionally biased region" description="Basic and acidic residues" evidence="1">
    <location>
        <begin position="20"/>
        <end position="30"/>
    </location>
</feature>
<organism evidence="2 3">
    <name type="scientific">Apiospora phragmitis</name>
    <dbReference type="NCBI Taxonomy" id="2905665"/>
    <lineage>
        <taxon>Eukaryota</taxon>
        <taxon>Fungi</taxon>
        <taxon>Dikarya</taxon>
        <taxon>Ascomycota</taxon>
        <taxon>Pezizomycotina</taxon>
        <taxon>Sordariomycetes</taxon>
        <taxon>Xylariomycetidae</taxon>
        <taxon>Amphisphaeriales</taxon>
        <taxon>Apiosporaceae</taxon>
        <taxon>Apiospora</taxon>
    </lineage>
</organism>
<protein>
    <recommendedName>
        <fullName evidence="4">MaoC-like domain-containing protein</fullName>
    </recommendedName>
</protein>
<dbReference type="PANTHER" id="PTHR28152">
    <property type="entry name" value="HYDROXYACYL-THIOESTER DEHYDRATASE TYPE 2, MITOCHONDRIAL"/>
    <property type="match status" value="1"/>
</dbReference>
<evidence type="ECO:0000313" key="2">
    <source>
        <dbReference type="EMBL" id="KAK8048299.1"/>
    </source>
</evidence>
<sequence length="156" mass="17051">MKKGGGTSSPEGPRSASSSRSKDEPRRLVRDPDPDRILLFHFSALSYNAHLIHLDERYSQDVEGRPGLLVHGPLCLTLILEILPEPHSGEPPRAGRPAHGLPQRGAAVCGERMKVCVRSAAANSHQVWIENQHGGLCVKGTVLAEEVFVKTQRKEP</sequence>
<evidence type="ECO:0000256" key="1">
    <source>
        <dbReference type="SAM" id="MobiDB-lite"/>
    </source>
</evidence>
<keyword evidence="3" id="KW-1185">Reference proteome</keyword>
<evidence type="ECO:0008006" key="4">
    <source>
        <dbReference type="Google" id="ProtNLM"/>
    </source>
</evidence>
<dbReference type="GeneID" id="92094501"/>